<evidence type="ECO:0000313" key="1">
    <source>
        <dbReference type="EMBL" id="KKM81485.1"/>
    </source>
</evidence>
<proteinExistence type="predicted"/>
<sequence>MTLAKKTTNPANRRLVRKYGITLDDYDQMLKAQGGGCAICGRKPTNRRLDVDHSHKSKNVRGLLCHKCNRGLPWFNDNPDVLRSAVRYLEGPLGRR</sequence>
<dbReference type="Pfam" id="PF02945">
    <property type="entry name" value="Endonuclease_7"/>
    <property type="match status" value="1"/>
</dbReference>
<dbReference type="EMBL" id="LAZR01008013">
    <property type="protein sequence ID" value="KKM81485.1"/>
    <property type="molecule type" value="Genomic_DNA"/>
</dbReference>
<reference evidence="1" key="1">
    <citation type="journal article" date="2015" name="Nature">
        <title>Complex archaea that bridge the gap between prokaryotes and eukaryotes.</title>
        <authorList>
            <person name="Spang A."/>
            <person name="Saw J.H."/>
            <person name="Jorgensen S.L."/>
            <person name="Zaremba-Niedzwiedzka K."/>
            <person name="Martijn J."/>
            <person name="Lind A.E."/>
            <person name="van Eijk R."/>
            <person name="Schleper C."/>
            <person name="Guy L."/>
            <person name="Ettema T.J."/>
        </authorList>
    </citation>
    <scope>NUCLEOTIDE SEQUENCE</scope>
</reference>
<gene>
    <name evidence="1" type="ORF">LCGC14_1329300</name>
</gene>
<name>A0A0F9MXW9_9ZZZZ</name>
<evidence type="ECO:0008006" key="2">
    <source>
        <dbReference type="Google" id="ProtNLM"/>
    </source>
</evidence>
<accession>A0A0F9MXW9</accession>
<organism evidence="1">
    <name type="scientific">marine sediment metagenome</name>
    <dbReference type="NCBI Taxonomy" id="412755"/>
    <lineage>
        <taxon>unclassified sequences</taxon>
        <taxon>metagenomes</taxon>
        <taxon>ecological metagenomes</taxon>
    </lineage>
</organism>
<dbReference type="InterPro" id="IPR038563">
    <property type="entry name" value="Endonuclease_7_sf"/>
</dbReference>
<comment type="caution">
    <text evidence="1">The sequence shown here is derived from an EMBL/GenBank/DDBJ whole genome shotgun (WGS) entry which is preliminary data.</text>
</comment>
<dbReference type="SUPFAM" id="SSF54060">
    <property type="entry name" value="His-Me finger endonucleases"/>
    <property type="match status" value="1"/>
</dbReference>
<dbReference type="AlphaFoldDB" id="A0A0F9MXW9"/>
<dbReference type="InterPro" id="IPR004211">
    <property type="entry name" value="Endonuclease_7"/>
</dbReference>
<dbReference type="Gene3D" id="3.40.1800.10">
    <property type="entry name" value="His-Me finger endonucleases"/>
    <property type="match status" value="1"/>
</dbReference>
<dbReference type="InterPro" id="IPR044925">
    <property type="entry name" value="His-Me_finger_sf"/>
</dbReference>
<protein>
    <recommendedName>
        <fullName evidence="2">Recombination endonuclease VII</fullName>
    </recommendedName>
</protein>